<evidence type="ECO:0000259" key="2">
    <source>
        <dbReference type="Pfam" id="PF08124"/>
    </source>
</evidence>
<protein>
    <submittedName>
        <fullName evidence="3">Odv-e66 protein</fullName>
    </submittedName>
</protein>
<dbReference type="GO" id="GO:0019031">
    <property type="term" value="C:viral envelope"/>
    <property type="evidence" value="ECO:0007669"/>
    <property type="project" value="InterPro"/>
</dbReference>
<dbReference type="InterPro" id="IPR008929">
    <property type="entry name" value="Chondroitin_lyas"/>
</dbReference>
<dbReference type="EMBL" id="KJ186100">
    <property type="protein sequence ID" value="AIS92771.1"/>
    <property type="molecule type" value="Genomic_DNA"/>
</dbReference>
<accession>A0A097DBR5</accession>
<dbReference type="Gene3D" id="2.60.40.4340">
    <property type="match status" value="1"/>
</dbReference>
<reference evidence="3" key="1">
    <citation type="journal article" date="2014" name="Virus Genes">
        <title>Complete genome sequence of the first non-Asian isolate of Bombyx mori nucleopolyhedrovirus.</title>
        <authorList>
            <person name="Ardisson-Araujo D.M."/>
            <person name="Melo F.L."/>
            <person name="de Souza Andrade M."/>
            <person name="Brancalhao R.M."/>
            <person name="Bao S.N."/>
            <person name="Ribeiro B.M."/>
        </authorList>
    </citation>
    <scope>NUCLEOTIDE SEQUENCE</scope>
    <source>
        <strain evidence="3">Brazilian</strain>
    </source>
</reference>
<proteinExistence type="predicted"/>
<dbReference type="Gene3D" id="2.70.98.100">
    <property type="entry name" value="Baculovirus E66 occlusion-derived virus envelope protein, domain 2"/>
    <property type="match status" value="1"/>
</dbReference>
<evidence type="ECO:0000259" key="1">
    <source>
        <dbReference type="Pfam" id="PF04850"/>
    </source>
</evidence>
<name>A0A097DBR5_NPVBM</name>
<dbReference type="Gene3D" id="1.50.10.100">
    <property type="entry name" value="Chondroitin AC/alginate lyase"/>
    <property type="match status" value="1"/>
</dbReference>
<dbReference type="Pfam" id="PF04850">
    <property type="entry name" value="Baculo_E66"/>
    <property type="match status" value="1"/>
</dbReference>
<dbReference type="SUPFAM" id="SSF48230">
    <property type="entry name" value="Chondroitin AC/alginate lyase"/>
    <property type="match status" value="1"/>
</dbReference>
<dbReference type="Pfam" id="PF08124">
    <property type="entry name" value="Lyase_8_N"/>
    <property type="match status" value="1"/>
</dbReference>
<dbReference type="InterPro" id="IPR012970">
    <property type="entry name" value="Lyase_8_alpha_N"/>
</dbReference>
<dbReference type="InterPro" id="IPR043082">
    <property type="entry name" value="Baculo_ODV-E66_core"/>
</dbReference>
<evidence type="ECO:0000313" key="3">
    <source>
        <dbReference type="EMBL" id="AIS92771.1"/>
    </source>
</evidence>
<dbReference type="InterPro" id="IPR006934">
    <property type="entry name" value="ODV-E66_C_baculovirus"/>
</dbReference>
<gene>
    <name evidence="3" type="primary">odv-e66</name>
    <name evidence="3" type="ORF">Bm(Br)Orf-40</name>
</gene>
<sequence>MSTVLIIVVVVIFLICFWCLLNSSNNGNNSNNSNNKNDANRNNVFVDFDPLPFDAFDTTAFDITNDDSIVAFQQNNIQELENFEQWFKNNLSYSFSQKAEKVVNPNRNWNDNTVFDNLSPWTSVPDFGTVCHTLIGYCVRYNNTSDALYQNPELAYNLINGLRIICSKLPDPPPHQQAPWGPVADWYHFTITMPEVFMNITIVLNETHYYDEAAALTRYWLGLYLPTAVNSMGWHRTAGNSMRMGVPYTYSQMLRGYLLAEIRQEQGIQEILNTIAFPYVTRGNGLHVDSIYIDHIDVRAYGYLINSYFTFAYYTYYFGDEVINTVGLTRAIENVGSPEGVVVPGVMSRNGTLYSNVIGNFITYPLAVHSADYSKVLTKLSKTYYGSVVGVTDRLAYYESDPTNNVQAPLWTMARRIWNRRGRIINYNANTVPFESGVILQSLNGIMRIPSGTTSTQSFRPAIGQTAIAKTDTAGAILVYAKFAEMNNLQFKSCTLFYDHGMFQLYYNIGVEPNSLNNTNGRVIVLSRDTSVNTNDLSFEAQRINNNNSSEGTTFNGVVCHRVPITNINVPSLTVRSPNSSVELVEQIISFQSMYTATASACYKLNVEGHSDSLRAFRVDSDENIYVNVGNGVKALFNYPWVMVKENNMVSFMSANEDTTIQFSVIMNSFTSIGEPALKYSPSNCFAYGNGFKLNDSTFDLQFIFEIV</sequence>
<organismHost>
    <name type="scientific">Bombyx mori</name>
    <name type="common">Silk moth</name>
    <dbReference type="NCBI Taxonomy" id="7091"/>
</organismHost>
<reference evidence="3" key="2">
    <citation type="submission" date="2014-01" db="EMBL/GenBank/DDBJ databases">
        <authorList>
            <person name="Ardisson-Araujo D.M.P."/>
            <person name="Melo F.L."/>
            <person name="Brancalhao R.M.C."/>
            <person name="Bao S.N."/>
            <person name="Ribeiro B.M."/>
        </authorList>
    </citation>
    <scope>NUCLEOTIDE SEQUENCE</scope>
    <source>
        <strain evidence="3">Brazilian</strain>
    </source>
</reference>
<feature type="domain" description="Baculovirus ODV-E66 C-terminal" evidence="1">
    <location>
        <begin position="321"/>
        <end position="707"/>
    </location>
</feature>
<feature type="domain" description="Polysaccharide lyase 8 N-terminal alpha-helical" evidence="2">
    <location>
        <begin position="97"/>
        <end position="299"/>
    </location>
</feature>
<organism evidence="3">
    <name type="scientific">Bombyx mori nuclear polyhedrosis virus</name>
    <name type="common">BmNPV</name>
    <dbReference type="NCBI Taxonomy" id="271108"/>
    <lineage>
        <taxon>Viruses</taxon>
        <taxon>Viruses incertae sedis</taxon>
        <taxon>Naldaviricetes</taxon>
        <taxon>Lefavirales</taxon>
        <taxon>Baculoviridae</taxon>
        <taxon>Alphabaculovirus</taxon>
        <taxon>Alphabaculovirus bomori</taxon>
    </lineage>
</organism>